<sequence length="484" mass="54497">MADIVLINPRFEISYWGLEHAIRFLDAKALLPVASLPLLAALTPAGHRITIIDENVEEIDFDRCARADIVGLTGMNVQRLRMRSILTELKQRGIFTVVGGAWATVKEDDFADLADVIFVGESEETWPRFLAEWGEGRHQRRYEQSERTDMATVPAPRLDLLPMGKYALGSVQFSRGCPFACEFCDIIVTFGRRPRIKTSAQVIAELEGLMAVGKRTAFIVDDNLIGNKKAVKALLRDLIAWQQANLCPMTFSTEASIDLAEDAELMQLMAEANITQVFVGIETVNEAALRETKKIQNLQDRSGTMLEKVHRIQEAGIEVWCGLIVGFDHDDPGIFAAQQRFVQEARIVHAMVNMLVAIPRTPLYRRLEAEGRLDLSAGFEAMGEFGTNILPRGFSRDALRQGYVALMRDLYAPAAYFDRVDSLYFGLGMTPGRVKARALSRRPKLWLKTNARLLLEAFAILTLLTRGVPDPELRREYRRRMLRV</sequence>
<dbReference type="InterPro" id="IPR007197">
    <property type="entry name" value="rSAM"/>
</dbReference>
<organism evidence="8 9">
    <name type="scientific">Inquilinus limosus</name>
    <dbReference type="NCBI Taxonomy" id="171674"/>
    <lineage>
        <taxon>Bacteria</taxon>
        <taxon>Pseudomonadati</taxon>
        <taxon>Pseudomonadota</taxon>
        <taxon>Alphaproteobacteria</taxon>
        <taxon>Rhodospirillales</taxon>
        <taxon>Rhodospirillaceae</taxon>
        <taxon>Inquilinus</taxon>
    </lineage>
</organism>
<dbReference type="InterPro" id="IPR006158">
    <property type="entry name" value="Cobalamin-bd"/>
</dbReference>
<dbReference type="SMART" id="SM00729">
    <property type="entry name" value="Elp3"/>
    <property type="match status" value="1"/>
</dbReference>
<name>A0A952KKU7_9PROT</name>
<accession>A0A952KKU7</accession>
<dbReference type="InterPro" id="IPR051198">
    <property type="entry name" value="BchE-like"/>
</dbReference>
<reference evidence="8" key="1">
    <citation type="submission" date="2020-06" db="EMBL/GenBank/DDBJ databases">
        <title>Stable isotope informed genome-resolved metagenomics uncovers potential trophic interactions in rhizosphere soil.</title>
        <authorList>
            <person name="Starr E.P."/>
            <person name="Shi S."/>
            <person name="Blazewicz S.J."/>
            <person name="Koch B.J."/>
            <person name="Probst A.J."/>
            <person name="Hungate B.A."/>
            <person name="Pett-Ridge J."/>
            <person name="Firestone M.K."/>
            <person name="Banfield J.F."/>
        </authorList>
    </citation>
    <scope>NUCLEOTIDE SEQUENCE</scope>
    <source>
        <strain evidence="8">YM_69_17</strain>
    </source>
</reference>
<dbReference type="InterPro" id="IPR006638">
    <property type="entry name" value="Elp3/MiaA/NifB-like_rSAM"/>
</dbReference>
<evidence type="ECO:0000313" key="9">
    <source>
        <dbReference type="Proteomes" id="UP000700706"/>
    </source>
</evidence>
<dbReference type="PANTHER" id="PTHR43409">
    <property type="entry name" value="ANAEROBIC MAGNESIUM-PROTOPORPHYRIN IX MONOMETHYL ESTER CYCLASE-RELATED"/>
    <property type="match status" value="1"/>
</dbReference>
<dbReference type="GO" id="GO:0051539">
    <property type="term" value="F:4 iron, 4 sulfur cluster binding"/>
    <property type="evidence" value="ECO:0007669"/>
    <property type="project" value="UniProtKB-KW"/>
</dbReference>
<dbReference type="GO" id="GO:0031419">
    <property type="term" value="F:cobalamin binding"/>
    <property type="evidence" value="ECO:0007669"/>
    <property type="project" value="InterPro"/>
</dbReference>
<protein>
    <submittedName>
        <fullName evidence="8">DUF4070 domain-containing protein</fullName>
    </submittedName>
</protein>
<feature type="non-terminal residue" evidence="8">
    <location>
        <position position="484"/>
    </location>
</feature>
<dbReference type="Pfam" id="PF13282">
    <property type="entry name" value="DUF4070"/>
    <property type="match status" value="1"/>
</dbReference>
<dbReference type="Proteomes" id="UP000700706">
    <property type="component" value="Unassembled WGS sequence"/>
</dbReference>
<dbReference type="Gene3D" id="3.80.30.20">
    <property type="entry name" value="tm_1862 like domain"/>
    <property type="match status" value="1"/>
</dbReference>
<dbReference type="SFLD" id="SFLDF00303">
    <property type="entry name" value="hopanoid_C2-methyltransferase"/>
    <property type="match status" value="1"/>
</dbReference>
<keyword evidence="4" id="KW-0408">Iron</keyword>
<evidence type="ECO:0000256" key="4">
    <source>
        <dbReference type="ARBA" id="ARBA00023004"/>
    </source>
</evidence>
<dbReference type="EMBL" id="JAEKLZ010000516">
    <property type="protein sequence ID" value="MBW8729321.1"/>
    <property type="molecule type" value="Genomic_DNA"/>
</dbReference>
<feature type="domain" description="B12-binding" evidence="6">
    <location>
        <begin position="1"/>
        <end position="140"/>
    </location>
</feature>
<evidence type="ECO:0000313" key="8">
    <source>
        <dbReference type="EMBL" id="MBW8729321.1"/>
    </source>
</evidence>
<dbReference type="SFLD" id="SFLDS00029">
    <property type="entry name" value="Radical_SAM"/>
    <property type="match status" value="1"/>
</dbReference>
<keyword evidence="3" id="KW-0479">Metal-binding</keyword>
<keyword evidence="5" id="KW-0411">Iron-sulfur</keyword>
<comment type="cofactor">
    <cofactor evidence="1">
        <name>[4Fe-4S] cluster</name>
        <dbReference type="ChEBI" id="CHEBI:49883"/>
    </cofactor>
</comment>
<dbReference type="Gene3D" id="3.40.50.280">
    <property type="entry name" value="Cobalamin-binding domain"/>
    <property type="match status" value="1"/>
</dbReference>
<dbReference type="InterPro" id="IPR025274">
    <property type="entry name" value="DUF4070"/>
</dbReference>
<dbReference type="SFLD" id="SFLDG01082">
    <property type="entry name" value="B12-binding_domain_containing"/>
    <property type="match status" value="1"/>
</dbReference>
<evidence type="ECO:0000256" key="2">
    <source>
        <dbReference type="ARBA" id="ARBA00022691"/>
    </source>
</evidence>
<evidence type="ECO:0000256" key="1">
    <source>
        <dbReference type="ARBA" id="ARBA00001966"/>
    </source>
</evidence>
<dbReference type="SUPFAM" id="SSF102114">
    <property type="entry name" value="Radical SAM enzymes"/>
    <property type="match status" value="1"/>
</dbReference>
<dbReference type="GO" id="GO:0005829">
    <property type="term" value="C:cytosol"/>
    <property type="evidence" value="ECO:0007669"/>
    <property type="project" value="TreeGrafter"/>
</dbReference>
<dbReference type="SFLD" id="SFLDG01123">
    <property type="entry name" value="methyltransferase_(Class_B)"/>
    <property type="match status" value="1"/>
</dbReference>
<evidence type="ECO:0000259" key="7">
    <source>
        <dbReference type="PROSITE" id="PS51918"/>
    </source>
</evidence>
<dbReference type="Pfam" id="PF02310">
    <property type="entry name" value="B12-binding"/>
    <property type="match status" value="1"/>
</dbReference>
<evidence type="ECO:0000259" key="6">
    <source>
        <dbReference type="PROSITE" id="PS51332"/>
    </source>
</evidence>
<dbReference type="Pfam" id="PF04055">
    <property type="entry name" value="Radical_SAM"/>
    <property type="match status" value="1"/>
</dbReference>
<feature type="domain" description="Radical SAM core" evidence="7">
    <location>
        <begin position="163"/>
        <end position="392"/>
    </location>
</feature>
<dbReference type="InterPro" id="IPR034530">
    <property type="entry name" value="HpnP-like"/>
</dbReference>
<proteinExistence type="predicted"/>
<dbReference type="GO" id="GO:0046872">
    <property type="term" value="F:metal ion binding"/>
    <property type="evidence" value="ECO:0007669"/>
    <property type="project" value="UniProtKB-KW"/>
</dbReference>
<evidence type="ECO:0000256" key="5">
    <source>
        <dbReference type="ARBA" id="ARBA00023014"/>
    </source>
</evidence>
<dbReference type="PROSITE" id="PS51332">
    <property type="entry name" value="B12_BINDING"/>
    <property type="match status" value="1"/>
</dbReference>
<dbReference type="InterPro" id="IPR058240">
    <property type="entry name" value="rSAM_sf"/>
</dbReference>
<gene>
    <name evidence="8" type="ORF">JF625_29745</name>
</gene>
<dbReference type="PANTHER" id="PTHR43409:SF3">
    <property type="entry name" value="HYPOTHETICAL METHYLTRANSFERASE"/>
    <property type="match status" value="1"/>
</dbReference>
<keyword evidence="2" id="KW-0949">S-adenosyl-L-methionine</keyword>
<dbReference type="InterPro" id="IPR023404">
    <property type="entry name" value="rSAM_horseshoe"/>
</dbReference>
<dbReference type="InterPro" id="IPR034466">
    <property type="entry name" value="Methyltransferase_Class_B"/>
</dbReference>
<dbReference type="AlphaFoldDB" id="A0A952KKU7"/>
<evidence type="ECO:0000256" key="3">
    <source>
        <dbReference type="ARBA" id="ARBA00022723"/>
    </source>
</evidence>
<dbReference type="PROSITE" id="PS51918">
    <property type="entry name" value="RADICAL_SAM"/>
    <property type="match status" value="1"/>
</dbReference>
<dbReference type="CDD" id="cd01335">
    <property type="entry name" value="Radical_SAM"/>
    <property type="match status" value="1"/>
</dbReference>
<dbReference type="GO" id="GO:0003824">
    <property type="term" value="F:catalytic activity"/>
    <property type="evidence" value="ECO:0007669"/>
    <property type="project" value="InterPro"/>
</dbReference>
<comment type="caution">
    <text evidence="8">The sequence shown here is derived from an EMBL/GenBank/DDBJ whole genome shotgun (WGS) entry which is preliminary data.</text>
</comment>